<dbReference type="EMBL" id="MN740833">
    <property type="protein sequence ID" value="QHU14196.1"/>
    <property type="molecule type" value="Genomic_DNA"/>
</dbReference>
<evidence type="ECO:0000313" key="1">
    <source>
        <dbReference type="EMBL" id="QHU14196.1"/>
    </source>
</evidence>
<protein>
    <submittedName>
        <fullName evidence="1">Uncharacterized protein</fullName>
    </submittedName>
</protein>
<name>A0A6C0KAT7_9ZZZZ</name>
<sequence length="310" mass="36473">MNLIELLLRTFSNLQISKTIKYPRTMPSSEVTVVTAFYPLSNGPSKKQYRLWLRSLCKIPCTLIIFTTEEISLELHQWRLPFLDQTQIRVRPLESFAMACPLMMDFWTKQEKLDPTRLTIQKTAEHYAIAAIKQECVRIIVGQNPFYSKWFVWMDATLLRFPSHQKYFSTLPNEVPRMCEPGRIAMLEMQTIPDSYIRDWRDKVEMKYPFPKQLLGAGCIAGDADAWNDFGEAYKDMLQDFAMDKWFCGCETDVYFAMLMERYTRKPYQLFIAKKFEEIDGLEWLSLPPMLAGTIDAEMDMRFEEELTKT</sequence>
<proteinExistence type="predicted"/>
<accession>A0A6C0KAT7</accession>
<reference evidence="1" key="1">
    <citation type="journal article" date="2020" name="Nature">
        <title>Giant virus diversity and host interactions through global metagenomics.</title>
        <authorList>
            <person name="Schulz F."/>
            <person name="Roux S."/>
            <person name="Paez-Espino D."/>
            <person name="Jungbluth S."/>
            <person name="Walsh D.A."/>
            <person name="Denef V.J."/>
            <person name="McMahon K.D."/>
            <person name="Konstantinidis K.T."/>
            <person name="Eloe-Fadrosh E.A."/>
            <person name="Kyrpides N.C."/>
            <person name="Woyke T."/>
        </authorList>
    </citation>
    <scope>NUCLEOTIDE SEQUENCE</scope>
    <source>
        <strain evidence="1">GVMAG-S-1101182-85</strain>
    </source>
</reference>
<dbReference type="AlphaFoldDB" id="A0A6C0KAT7"/>
<organism evidence="1">
    <name type="scientific">viral metagenome</name>
    <dbReference type="NCBI Taxonomy" id="1070528"/>
    <lineage>
        <taxon>unclassified sequences</taxon>
        <taxon>metagenomes</taxon>
        <taxon>organismal metagenomes</taxon>
    </lineage>
</organism>